<dbReference type="Pfam" id="PF19406">
    <property type="entry name" value="PKD_5"/>
    <property type="match status" value="1"/>
</dbReference>
<protein>
    <submittedName>
        <fullName evidence="3">PKD-like domain-containing protein</fullName>
    </submittedName>
</protein>
<keyword evidence="1" id="KW-0472">Membrane</keyword>
<gene>
    <name evidence="3" type="ORF">ABS764_00005</name>
</gene>
<evidence type="ECO:0000256" key="1">
    <source>
        <dbReference type="SAM" id="Phobius"/>
    </source>
</evidence>
<dbReference type="RefSeq" id="WP_408078688.1">
    <property type="nucleotide sequence ID" value="NZ_JBELQA010000001.1"/>
</dbReference>
<sequence>MKTILPNLKQNKKIRLGVILNPIFYLLLFSIISLSTSAQVSQSCWSSPGSSGEFTLNKIYLASDLAGTPLATSACSQLGNVNVYLAVSITNGTNSSRRGIFLAGNISSAGNTISYARCFDVILNNGTPTIAVDPTPFTWTCGEELTMTNPFVGWGSGSGSICQETCQGIPNSKCRTYGNTIIATPLVAKFNYTPNCPGGTSFGVINLNSTTTGGNNNYTYKWESSTDGSIWTQFSTIQSPTFSPGNNNPYYIKLTVTDGSTPQNVDSETVSNISAGICCTTPVIANKTASICCGSTFTVTPVNGGSEVVPSGTTYSWTAPSVTGITGTMAGTNATNISGTLTNSTNAPVNVVYTVTPKSGTCTGTPFTVTVTVNPLPTAIINGTNAVCKDGTPPTITFTGASGTAPYTFTYKINGGSDLTITTTSGNSATVAVPTSTAGSFVYSLVSVKDASTTTCSQAQTGSATITVNDPPTATISGVLTACLTTILTANTNATSPTYVWYKNNVVIPNETSSTLVVNSNGDYKVKITNSLTSCETTSAPSTVNVEDVTKPVKPILADVTGECTATATAPTTTDNCAGTITATTTDALTYTTQGTHVITWTFDDGNGNTQTATQNVIVKDVTKPVKPILADVTGECTATATAPTTTDNCAG</sequence>
<evidence type="ECO:0000313" key="4">
    <source>
        <dbReference type="Proteomes" id="UP001629260"/>
    </source>
</evidence>
<dbReference type="EMBL" id="JBELQA010000001">
    <property type="protein sequence ID" value="MFL9829222.1"/>
    <property type="molecule type" value="Genomic_DNA"/>
</dbReference>
<feature type="transmembrane region" description="Helical" evidence="1">
    <location>
        <begin position="16"/>
        <end position="34"/>
    </location>
</feature>
<reference evidence="3 4" key="1">
    <citation type="submission" date="2024-06" db="EMBL/GenBank/DDBJ databases">
        <authorList>
            <person name="Kaempfer P."/>
            <person name="Viver T."/>
        </authorList>
    </citation>
    <scope>NUCLEOTIDE SEQUENCE [LARGE SCALE GENOMIC DNA]</scope>
    <source>
        <strain evidence="3 4">ST-87</strain>
    </source>
</reference>
<keyword evidence="4" id="KW-1185">Reference proteome</keyword>
<feature type="domain" description="PKD-like" evidence="2">
    <location>
        <begin position="291"/>
        <end position="377"/>
    </location>
</feature>
<dbReference type="Proteomes" id="UP001629260">
    <property type="component" value="Unassembled WGS sequence"/>
</dbReference>
<evidence type="ECO:0000259" key="2">
    <source>
        <dbReference type="Pfam" id="PF19406"/>
    </source>
</evidence>
<accession>A0ABW8XPC5</accession>
<organism evidence="3 4">
    <name type="scientific">Flavobacterium plantiphilum</name>
    <dbReference type="NCBI Taxonomy" id="3163297"/>
    <lineage>
        <taxon>Bacteria</taxon>
        <taxon>Pseudomonadati</taxon>
        <taxon>Bacteroidota</taxon>
        <taxon>Flavobacteriia</taxon>
        <taxon>Flavobacteriales</taxon>
        <taxon>Flavobacteriaceae</taxon>
        <taxon>Flavobacterium</taxon>
    </lineage>
</organism>
<dbReference type="InterPro" id="IPR045828">
    <property type="entry name" value="PKD_Bacteroidetes"/>
</dbReference>
<name>A0ABW8XPC5_9FLAO</name>
<evidence type="ECO:0000313" key="3">
    <source>
        <dbReference type="EMBL" id="MFL9829222.1"/>
    </source>
</evidence>
<dbReference type="InterPro" id="IPR013783">
    <property type="entry name" value="Ig-like_fold"/>
</dbReference>
<feature type="non-terminal residue" evidence="3">
    <location>
        <position position="652"/>
    </location>
</feature>
<dbReference type="Gene3D" id="2.60.40.10">
    <property type="entry name" value="Immunoglobulins"/>
    <property type="match status" value="3"/>
</dbReference>
<keyword evidence="1" id="KW-1133">Transmembrane helix</keyword>
<comment type="caution">
    <text evidence="3">The sequence shown here is derived from an EMBL/GenBank/DDBJ whole genome shotgun (WGS) entry which is preliminary data.</text>
</comment>
<proteinExistence type="predicted"/>
<keyword evidence="1" id="KW-0812">Transmembrane</keyword>